<comment type="caution">
    <text evidence="2">The sequence shown here is derived from an EMBL/GenBank/DDBJ whole genome shotgun (WGS) entry which is preliminary data.</text>
</comment>
<keyword evidence="1" id="KW-0472">Membrane</keyword>
<dbReference type="AlphaFoldDB" id="A0A2S8GHS9"/>
<proteinExistence type="predicted"/>
<dbReference type="EMBL" id="PUHZ01000021">
    <property type="protein sequence ID" value="PQO43987.1"/>
    <property type="molecule type" value="Genomic_DNA"/>
</dbReference>
<feature type="transmembrane region" description="Helical" evidence="1">
    <location>
        <begin position="12"/>
        <end position="33"/>
    </location>
</feature>
<organism evidence="2 3">
    <name type="scientific">Blastopirellula marina</name>
    <dbReference type="NCBI Taxonomy" id="124"/>
    <lineage>
        <taxon>Bacteria</taxon>
        <taxon>Pseudomonadati</taxon>
        <taxon>Planctomycetota</taxon>
        <taxon>Planctomycetia</taxon>
        <taxon>Pirellulales</taxon>
        <taxon>Pirellulaceae</taxon>
        <taxon>Blastopirellula</taxon>
    </lineage>
</organism>
<evidence type="ECO:0000256" key="1">
    <source>
        <dbReference type="SAM" id="Phobius"/>
    </source>
</evidence>
<reference evidence="2 3" key="1">
    <citation type="submission" date="2018-02" db="EMBL/GenBank/DDBJ databases">
        <title>Comparative genomes isolates from brazilian mangrove.</title>
        <authorList>
            <person name="Araujo J.E."/>
            <person name="Taketani R.G."/>
            <person name="Silva M.C.P."/>
            <person name="Loureco M.V."/>
            <person name="Andreote F.D."/>
        </authorList>
    </citation>
    <scope>NUCLEOTIDE SEQUENCE [LARGE SCALE GENOMIC DNA]</scope>
    <source>
        <strain evidence="2 3">Nap-Phe MGV</strain>
    </source>
</reference>
<dbReference type="RefSeq" id="WP_105337387.1">
    <property type="nucleotide sequence ID" value="NZ_PUHZ01000021.1"/>
</dbReference>
<dbReference type="Proteomes" id="UP000237819">
    <property type="component" value="Unassembled WGS sequence"/>
</dbReference>
<keyword evidence="1" id="KW-0812">Transmembrane</keyword>
<dbReference type="OrthoDB" id="290298at2"/>
<name>A0A2S8GHS9_9BACT</name>
<accession>A0A2S8GHS9</accession>
<evidence type="ECO:0000313" key="2">
    <source>
        <dbReference type="EMBL" id="PQO43987.1"/>
    </source>
</evidence>
<evidence type="ECO:0000313" key="3">
    <source>
        <dbReference type="Proteomes" id="UP000237819"/>
    </source>
</evidence>
<sequence length="105" mass="12227">MTDDRRRSTFGLHAQILLLFVGVLIYVGAFVYYSRFSPTIVADWDSDDYWFNDTINDDGEAGHQRLCRIFWPLIEIDARLVSGRRPLPPPRARPLQIIYDIQESP</sequence>
<protein>
    <submittedName>
        <fullName evidence="2">Uncharacterized protein</fullName>
    </submittedName>
</protein>
<gene>
    <name evidence="2" type="ORF">C5Y93_20820</name>
</gene>
<keyword evidence="1" id="KW-1133">Transmembrane helix</keyword>